<evidence type="ECO:0000313" key="3">
    <source>
        <dbReference type="Proteomes" id="UP000199475"/>
    </source>
</evidence>
<keyword evidence="1" id="KW-0812">Transmembrane</keyword>
<dbReference type="EMBL" id="FNGP01000001">
    <property type="protein sequence ID" value="SDL16767.1"/>
    <property type="molecule type" value="Genomic_DNA"/>
</dbReference>
<dbReference type="STRING" id="686624.SAMN04488242_0543"/>
<dbReference type="GO" id="GO:0005886">
    <property type="term" value="C:plasma membrane"/>
    <property type="evidence" value="ECO:0007669"/>
    <property type="project" value="UniProtKB-SubCell"/>
</dbReference>
<feature type="transmembrane region" description="Helical" evidence="1">
    <location>
        <begin position="194"/>
        <end position="211"/>
    </location>
</feature>
<dbReference type="OrthoDB" id="3266379at2"/>
<gene>
    <name evidence="2" type="ORF">SAMN04488242_0543</name>
</gene>
<keyword evidence="1" id="KW-1133">Transmembrane helix</keyword>
<comment type="similarity">
    <text evidence="1">Belongs to the SURF1 family.</text>
</comment>
<evidence type="ECO:0000313" key="2">
    <source>
        <dbReference type="EMBL" id="SDL16767.1"/>
    </source>
</evidence>
<dbReference type="Pfam" id="PF02104">
    <property type="entry name" value="SURF1"/>
    <property type="match status" value="1"/>
</dbReference>
<proteinExistence type="inferred from homology"/>
<keyword evidence="3" id="KW-1185">Reference proteome</keyword>
<keyword evidence="1" id="KW-0472">Membrane</keyword>
<evidence type="ECO:0000256" key="1">
    <source>
        <dbReference type="RuleBase" id="RU363076"/>
    </source>
</evidence>
<reference evidence="2 3" key="1">
    <citation type="submission" date="2016-10" db="EMBL/GenBank/DDBJ databases">
        <authorList>
            <person name="de Groot N.N."/>
        </authorList>
    </citation>
    <scope>NUCLEOTIDE SEQUENCE [LARGE SCALE GENOMIC DNA]</scope>
    <source>
        <strain evidence="2 3">CGMCC 1.9159</strain>
    </source>
</reference>
<dbReference type="InterPro" id="IPR002994">
    <property type="entry name" value="Surf1/Shy1"/>
</dbReference>
<dbReference type="CDD" id="cd06662">
    <property type="entry name" value="SURF1"/>
    <property type="match status" value="1"/>
</dbReference>
<organism evidence="2 3">
    <name type="scientific">Tessaracoccus oleiagri</name>
    <dbReference type="NCBI Taxonomy" id="686624"/>
    <lineage>
        <taxon>Bacteria</taxon>
        <taxon>Bacillati</taxon>
        <taxon>Actinomycetota</taxon>
        <taxon>Actinomycetes</taxon>
        <taxon>Propionibacteriales</taxon>
        <taxon>Propionibacteriaceae</taxon>
        <taxon>Tessaracoccus</taxon>
    </lineage>
</organism>
<comment type="subcellular location">
    <subcellularLocation>
        <location evidence="1">Cell membrane</location>
        <topology evidence="1">Multi-pass membrane protein</topology>
    </subcellularLocation>
</comment>
<dbReference type="AlphaFoldDB" id="A0A1G9HUW7"/>
<accession>A0A1G9HUW7</accession>
<feature type="transmembrane region" description="Helical" evidence="1">
    <location>
        <begin position="7"/>
        <end position="27"/>
    </location>
</feature>
<sequence>MSLRLKQVLTVTVGVLVAAVMLLLGLWQMSRFQLSMQDVAVERRAMEPVQLTEHVHPDGSIDDIYGRRVLAEGEYLPEHEVVVGSTEARVATAFRLADGRHVAVVRGELDGLTAAPAPPAGVTSIEGIFTASDHDTDRPQGSVRLQQLAQTWPSPLVGGYVTLTDGQSAAQGLAPAEAELPESEGTAMHQGYALQWWVFAFASIAFSIFLARNFRIQEEKRAERIARRREAAARSTEAALHAGD</sequence>
<name>A0A1G9HUW7_9ACTN</name>
<keyword evidence="1" id="KW-1003">Cell membrane</keyword>
<protein>
    <recommendedName>
        <fullName evidence="1">SURF1-like protein</fullName>
    </recommendedName>
</protein>
<dbReference type="RefSeq" id="WP_093248694.1">
    <property type="nucleotide sequence ID" value="NZ_FNGP01000001.1"/>
</dbReference>
<dbReference type="Proteomes" id="UP000199475">
    <property type="component" value="Unassembled WGS sequence"/>
</dbReference>